<name>A0A8S9JNC9_BRACR</name>
<gene>
    <name evidence="1" type="ORF">F2Q68_00004664</name>
</gene>
<dbReference type="Proteomes" id="UP000712281">
    <property type="component" value="Unassembled WGS sequence"/>
</dbReference>
<dbReference type="EMBL" id="QGKW02001660">
    <property type="protein sequence ID" value="KAF2583544.1"/>
    <property type="molecule type" value="Genomic_DNA"/>
</dbReference>
<accession>A0A8S9JNC9</accession>
<sequence>MSPKLIGVVRGVCVWRFKVGDCCSGVASCAGSAGLVVVDLRTTDGSIPFASSSLREASMIAAISVAMELMLPCMELMLPCMELMLPSMEVTLVSNCIARGIAVEVEGVESP</sequence>
<reference evidence="1" key="1">
    <citation type="submission" date="2019-12" db="EMBL/GenBank/DDBJ databases">
        <title>Genome sequencing and annotation of Brassica cretica.</title>
        <authorList>
            <person name="Studholme D.J."/>
            <person name="Sarris P.F."/>
        </authorList>
    </citation>
    <scope>NUCLEOTIDE SEQUENCE</scope>
    <source>
        <strain evidence="1">PFS-001/15</strain>
        <tissue evidence="1">Leaf</tissue>
    </source>
</reference>
<protein>
    <submittedName>
        <fullName evidence="1">Uncharacterized protein</fullName>
    </submittedName>
</protein>
<proteinExistence type="predicted"/>
<dbReference type="AlphaFoldDB" id="A0A8S9JNC9"/>
<evidence type="ECO:0000313" key="2">
    <source>
        <dbReference type="Proteomes" id="UP000712281"/>
    </source>
</evidence>
<evidence type="ECO:0000313" key="1">
    <source>
        <dbReference type="EMBL" id="KAF2583544.1"/>
    </source>
</evidence>
<organism evidence="1 2">
    <name type="scientific">Brassica cretica</name>
    <name type="common">Mustard</name>
    <dbReference type="NCBI Taxonomy" id="69181"/>
    <lineage>
        <taxon>Eukaryota</taxon>
        <taxon>Viridiplantae</taxon>
        <taxon>Streptophyta</taxon>
        <taxon>Embryophyta</taxon>
        <taxon>Tracheophyta</taxon>
        <taxon>Spermatophyta</taxon>
        <taxon>Magnoliopsida</taxon>
        <taxon>eudicotyledons</taxon>
        <taxon>Gunneridae</taxon>
        <taxon>Pentapetalae</taxon>
        <taxon>rosids</taxon>
        <taxon>malvids</taxon>
        <taxon>Brassicales</taxon>
        <taxon>Brassicaceae</taxon>
        <taxon>Brassiceae</taxon>
        <taxon>Brassica</taxon>
    </lineage>
</organism>
<comment type="caution">
    <text evidence="1">The sequence shown here is derived from an EMBL/GenBank/DDBJ whole genome shotgun (WGS) entry which is preliminary data.</text>
</comment>